<comment type="catalytic activity">
    <reaction evidence="11">
        <text>2-deoxy-scyllo-inosamine + NADP(+) = 3-amino-2,3-dideoxy-scyllo-inosose + NADPH + H(+)</text>
        <dbReference type="Rhea" id="RHEA:33879"/>
        <dbReference type="ChEBI" id="CHEBI:15378"/>
        <dbReference type="ChEBI" id="CHEBI:57783"/>
        <dbReference type="ChEBI" id="CHEBI:58349"/>
        <dbReference type="ChEBI" id="CHEBI:65002"/>
        <dbReference type="ChEBI" id="CHEBI:65003"/>
        <dbReference type="EC" id="1.1.1.329"/>
    </reaction>
</comment>
<keyword evidence="15" id="KW-1185">Reference proteome</keyword>
<dbReference type="SUPFAM" id="SSF51735">
    <property type="entry name" value="NAD(P)-binding Rossmann-fold domains"/>
    <property type="match status" value="1"/>
</dbReference>
<reference evidence="14 15" key="1">
    <citation type="submission" date="2020-03" db="EMBL/GenBank/DDBJ databases">
        <title>Draft genome of Streptomyces sp. ventii, isolated from the Axial Seamount in the Pacific Ocean, and resequencing of the two type strains Streptomyces lonarensis strain NCL 716 and Streptomyces bohaiensis strain 11A07.</title>
        <authorList>
            <person name="Loughran R.M."/>
            <person name="Pfannmuller K.M."/>
            <person name="Wasson B.J."/>
            <person name="Deadmond M.C."/>
            <person name="Paddock B.E."/>
            <person name="Koyack M.J."/>
            <person name="Gallegos D.A."/>
            <person name="Mitchell E.A."/>
            <person name="Ushijima B."/>
            <person name="Saw J.H."/>
            <person name="Mcphail K.L."/>
            <person name="Videau P."/>
        </authorList>
    </citation>
    <scope>NUCLEOTIDE SEQUENCE [LARGE SCALE GENOMIC DNA]</scope>
    <source>
        <strain evidence="14 15">NCL716</strain>
    </source>
</reference>
<comment type="pathway">
    <text evidence="6">Metabolic intermediate biosynthesis; 2-deoxystreptamine biosynthesis; 2-deoxystreptamine from D-glucose 6-phosphate: step 3/4.</text>
</comment>
<name>A0A7X6CY28_9ACTN</name>
<dbReference type="InterPro" id="IPR013149">
    <property type="entry name" value="ADH-like_C"/>
</dbReference>
<evidence type="ECO:0000256" key="4">
    <source>
        <dbReference type="ARBA" id="ARBA00023002"/>
    </source>
</evidence>
<evidence type="ECO:0000256" key="9">
    <source>
        <dbReference type="ARBA" id="ARBA00039387"/>
    </source>
</evidence>
<dbReference type="GO" id="GO:0016491">
    <property type="term" value="F:oxidoreductase activity"/>
    <property type="evidence" value="ECO:0007669"/>
    <property type="project" value="UniProtKB-KW"/>
</dbReference>
<keyword evidence="2 12" id="KW-0479">Metal-binding</keyword>
<feature type="domain" description="Enoyl reductase (ER)" evidence="13">
    <location>
        <begin position="14"/>
        <end position="346"/>
    </location>
</feature>
<dbReference type="Gene3D" id="3.40.50.720">
    <property type="entry name" value="NAD(P)-binding Rossmann-like Domain"/>
    <property type="match status" value="1"/>
</dbReference>
<evidence type="ECO:0000259" key="13">
    <source>
        <dbReference type="SMART" id="SM00829"/>
    </source>
</evidence>
<comment type="function">
    <text evidence="5">Catalyzes the oxidation of 2-deoxy-scyllo-inosamine (DOIA) with NAD(+) or NADP(+), forming 3-amino-2,3-dideoxy-scyllo-inosose (amino-DOI).</text>
</comment>
<dbReference type="PANTHER" id="PTHR43401">
    <property type="entry name" value="L-THREONINE 3-DEHYDROGENASE"/>
    <property type="match status" value="1"/>
</dbReference>
<keyword evidence="3 12" id="KW-0862">Zinc</keyword>
<evidence type="ECO:0000256" key="12">
    <source>
        <dbReference type="RuleBase" id="RU361277"/>
    </source>
</evidence>
<evidence type="ECO:0000256" key="11">
    <source>
        <dbReference type="ARBA" id="ARBA00049085"/>
    </source>
</evidence>
<evidence type="ECO:0000256" key="10">
    <source>
        <dbReference type="ARBA" id="ARBA00048685"/>
    </source>
</evidence>
<proteinExistence type="inferred from homology"/>
<dbReference type="Gene3D" id="3.90.180.10">
    <property type="entry name" value="Medium-chain alcohol dehydrogenases, catalytic domain"/>
    <property type="match status" value="1"/>
</dbReference>
<evidence type="ECO:0000256" key="8">
    <source>
        <dbReference type="ARBA" id="ARBA00039102"/>
    </source>
</evidence>
<comment type="similarity">
    <text evidence="7">Belongs to the zinc-containing alcohol dehydrogenase family. DOIA dehydrogenase subfamily.</text>
</comment>
<protein>
    <recommendedName>
        <fullName evidence="9">2-deoxy-scyllo-inosamine dehydrogenase</fullName>
        <ecNumber evidence="8">1.1.1.329</ecNumber>
    </recommendedName>
</protein>
<dbReference type="InterPro" id="IPR013154">
    <property type="entry name" value="ADH-like_N"/>
</dbReference>
<sequence length="350" mass="36465">MWVMTAELRYVRVSGPRRLEELTEDEQAPAPDGVVVDITYGGICGTDVHGYTDGHMLPPAVFGHEWTGRVSAVGDEVSGLRVGQRVVGGVGPACGACGQCVAGHARQCDTVFAEANGVDAAAPPHGAFATRLRVAARRVIPVPDALSDVEAALVEPATVTFHAVRRTAMELGALAVVQGAGPIGLLTAQHARNAGAGRVIVSEPSPARRNAAAQLGFHDVVAPEGLAEVLERAGNGLGADVLFECAGVASLLQPSAELVRRGGTLALLGFPLTESTVSYGDWQSRELRVVGSLAYNHEDFVGTMGAIAERRIDVAALHTGTIGLSRLGELLEELDSGRSTHTKVLVDPRS</sequence>
<comment type="cofactor">
    <cofactor evidence="1 12">
        <name>Zn(2+)</name>
        <dbReference type="ChEBI" id="CHEBI:29105"/>
    </cofactor>
</comment>
<dbReference type="InterPro" id="IPR036291">
    <property type="entry name" value="NAD(P)-bd_dom_sf"/>
</dbReference>
<comment type="caution">
    <text evidence="14">The sequence shown here is derived from an EMBL/GenBank/DDBJ whole genome shotgun (WGS) entry which is preliminary data.</text>
</comment>
<dbReference type="InterPro" id="IPR020843">
    <property type="entry name" value="ER"/>
</dbReference>
<dbReference type="AlphaFoldDB" id="A0A7X6CY28"/>
<dbReference type="PANTHER" id="PTHR43401:SF2">
    <property type="entry name" value="L-THREONINE 3-DEHYDROGENASE"/>
    <property type="match status" value="1"/>
</dbReference>
<dbReference type="Proteomes" id="UP000578686">
    <property type="component" value="Unassembled WGS sequence"/>
</dbReference>
<dbReference type="InterPro" id="IPR050129">
    <property type="entry name" value="Zn_alcohol_dh"/>
</dbReference>
<dbReference type="EMBL" id="JAAVJD010000008">
    <property type="protein sequence ID" value="NJQ04519.1"/>
    <property type="molecule type" value="Genomic_DNA"/>
</dbReference>
<evidence type="ECO:0000313" key="14">
    <source>
        <dbReference type="EMBL" id="NJQ04519.1"/>
    </source>
</evidence>
<dbReference type="GO" id="GO:0008270">
    <property type="term" value="F:zinc ion binding"/>
    <property type="evidence" value="ECO:0007669"/>
    <property type="project" value="InterPro"/>
</dbReference>
<gene>
    <name evidence="14" type="ORF">HCN56_02705</name>
</gene>
<dbReference type="SMART" id="SM00829">
    <property type="entry name" value="PKS_ER"/>
    <property type="match status" value="1"/>
</dbReference>
<dbReference type="InterPro" id="IPR011032">
    <property type="entry name" value="GroES-like_sf"/>
</dbReference>
<dbReference type="Pfam" id="PF08240">
    <property type="entry name" value="ADH_N"/>
    <property type="match status" value="1"/>
</dbReference>
<dbReference type="InterPro" id="IPR002328">
    <property type="entry name" value="ADH_Zn_CS"/>
</dbReference>
<accession>A0A7X6CY28</accession>
<organism evidence="14 15">
    <name type="scientific">Streptomyces lonarensis</name>
    <dbReference type="NCBI Taxonomy" id="700599"/>
    <lineage>
        <taxon>Bacteria</taxon>
        <taxon>Bacillati</taxon>
        <taxon>Actinomycetota</taxon>
        <taxon>Actinomycetes</taxon>
        <taxon>Kitasatosporales</taxon>
        <taxon>Streptomycetaceae</taxon>
        <taxon>Streptomyces</taxon>
    </lineage>
</organism>
<dbReference type="EC" id="1.1.1.329" evidence="8"/>
<evidence type="ECO:0000256" key="6">
    <source>
        <dbReference type="ARBA" id="ARBA00037908"/>
    </source>
</evidence>
<evidence type="ECO:0000256" key="3">
    <source>
        <dbReference type="ARBA" id="ARBA00022833"/>
    </source>
</evidence>
<dbReference type="Pfam" id="PF00107">
    <property type="entry name" value="ADH_zinc_N"/>
    <property type="match status" value="1"/>
</dbReference>
<evidence type="ECO:0000256" key="5">
    <source>
        <dbReference type="ARBA" id="ARBA00037678"/>
    </source>
</evidence>
<dbReference type="SUPFAM" id="SSF50129">
    <property type="entry name" value="GroES-like"/>
    <property type="match status" value="1"/>
</dbReference>
<evidence type="ECO:0000313" key="15">
    <source>
        <dbReference type="Proteomes" id="UP000578686"/>
    </source>
</evidence>
<evidence type="ECO:0000256" key="1">
    <source>
        <dbReference type="ARBA" id="ARBA00001947"/>
    </source>
</evidence>
<evidence type="ECO:0000256" key="2">
    <source>
        <dbReference type="ARBA" id="ARBA00022723"/>
    </source>
</evidence>
<evidence type="ECO:0000256" key="7">
    <source>
        <dbReference type="ARBA" id="ARBA00038004"/>
    </source>
</evidence>
<keyword evidence="4" id="KW-0560">Oxidoreductase</keyword>
<comment type="catalytic activity">
    <reaction evidence="10">
        <text>2-deoxy-scyllo-inosamine + NAD(+) = 3-amino-2,3-dideoxy-scyllo-inosose + NADH + H(+)</text>
        <dbReference type="Rhea" id="RHEA:33883"/>
        <dbReference type="ChEBI" id="CHEBI:15378"/>
        <dbReference type="ChEBI" id="CHEBI:57540"/>
        <dbReference type="ChEBI" id="CHEBI:57945"/>
        <dbReference type="ChEBI" id="CHEBI:65002"/>
        <dbReference type="ChEBI" id="CHEBI:65003"/>
        <dbReference type="EC" id="1.1.1.329"/>
    </reaction>
</comment>
<dbReference type="PROSITE" id="PS00059">
    <property type="entry name" value="ADH_ZINC"/>
    <property type="match status" value="1"/>
</dbReference>